<dbReference type="AlphaFoldDB" id="A0A562NDC7"/>
<dbReference type="Proteomes" id="UP000317122">
    <property type="component" value="Unassembled WGS sequence"/>
</dbReference>
<sequence length="220" mass="25441">MLFRRRKAKVFGFGLSKTGTTTLKLCLREIGYRHSSYDPALLEAWSRGQLDEIWSTIERHDSFEDWPYPLMSSEIMERFGRDAYYILTVRKDASTWLESLKKHAMRQPPERAELRRIAYGLDYPHLDEAAMIARYEGHNATVQEVARRLGLASRLRVFCWEHGDGWQELCEFLGKSIPHRPFPHGNRAIAPDAEVLAGNQRRLTLLAAKQAETVTAQPQR</sequence>
<dbReference type="InterPro" id="IPR027417">
    <property type="entry name" value="P-loop_NTPase"/>
</dbReference>
<accession>A0A562NDC7</accession>
<dbReference type="SUPFAM" id="SSF52540">
    <property type="entry name" value="P-loop containing nucleoside triphosphate hydrolases"/>
    <property type="match status" value="1"/>
</dbReference>
<reference evidence="1 2" key="1">
    <citation type="journal article" date="2015" name="Stand. Genomic Sci.">
        <title>Genomic Encyclopedia of Bacterial and Archaeal Type Strains, Phase III: the genomes of soil and plant-associated and newly described type strains.</title>
        <authorList>
            <person name="Whitman W.B."/>
            <person name="Woyke T."/>
            <person name="Klenk H.P."/>
            <person name="Zhou Y."/>
            <person name="Lilburn T.G."/>
            <person name="Beck B.J."/>
            <person name="De Vos P."/>
            <person name="Vandamme P."/>
            <person name="Eisen J.A."/>
            <person name="Garrity G."/>
            <person name="Hugenholtz P."/>
            <person name="Kyrpides N.C."/>
        </authorList>
    </citation>
    <scope>NUCLEOTIDE SEQUENCE [LARGE SCALE GENOMIC DNA]</scope>
    <source>
        <strain evidence="1 2">CGMCC 1.2546</strain>
    </source>
</reference>
<proteinExistence type="predicted"/>
<dbReference type="PANTHER" id="PTHR36978:SF4">
    <property type="entry name" value="P-LOOP CONTAINING NUCLEOSIDE TRIPHOSPHATE HYDROLASE PROTEIN"/>
    <property type="match status" value="1"/>
</dbReference>
<protein>
    <recommendedName>
        <fullName evidence="3">Sulfotransferase family protein</fullName>
    </recommendedName>
</protein>
<comment type="caution">
    <text evidence="1">The sequence shown here is derived from an EMBL/GenBank/DDBJ whole genome shotgun (WGS) entry which is preliminary data.</text>
</comment>
<name>A0A562NDC7_9HYPH</name>
<dbReference type="InterPro" id="IPR040632">
    <property type="entry name" value="Sulfotransfer_4"/>
</dbReference>
<dbReference type="Pfam" id="PF17784">
    <property type="entry name" value="Sulfotransfer_4"/>
    <property type="match status" value="1"/>
</dbReference>
<organism evidence="1 2">
    <name type="scientific">Mesorhizobium tianshanense</name>
    <dbReference type="NCBI Taxonomy" id="39844"/>
    <lineage>
        <taxon>Bacteria</taxon>
        <taxon>Pseudomonadati</taxon>
        <taxon>Pseudomonadota</taxon>
        <taxon>Alphaproteobacteria</taxon>
        <taxon>Hyphomicrobiales</taxon>
        <taxon>Phyllobacteriaceae</taxon>
        <taxon>Mesorhizobium</taxon>
    </lineage>
</organism>
<evidence type="ECO:0008006" key="3">
    <source>
        <dbReference type="Google" id="ProtNLM"/>
    </source>
</evidence>
<dbReference type="RefSeq" id="WP_240547208.1">
    <property type="nucleotide sequence ID" value="NZ_BSPF01000116.1"/>
</dbReference>
<dbReference type="PANTHER" id="PTHR36978">
    <property type="entry name" value="P-LOOP CONTAINING NUCLEOTIDE TRIPHOSPHATE HYDROLASE"/>
    <property type="match status" value="1"/>
</dbReference>
<keyword evidence="2" id="KW-1185">Reference proteome</keyword>
<gene>
    <name evidence="1" type="ORF">IQ26_04874</name>
</gene>
<evidence type="ECO:0000313" key="1">
    <source>
        <dbReference type="EMBL" id="TWI30058.1"/>
    </source>
</evidence>
<dbReference type="EMBL" id="VLKT01000033">
    <property type="protein sequence ID" value="TWI30058.1"/>
    <property type="molecule type" value="Genomic_DNA"/>
</dbReference>
<dbReference type="Gene3D" id="3.40.50.300">
    <property type="entry name" value="P-loop containing nucleotide triphosphate hydrolases"/>
    <property type="match status" value="1"/>
</dbReference>
<evidence type="ECO:0000313" key="2">
    <source>
        <dbReference type="Proteomes" id="UP000317122"/>
    </source>
</evidence>